<dbReference type="EMBL" id="JBEPTF010000005">
    <property type="protein sequence ID" value="MET4685177.1"/>
    <property type="molecule type" value="Genomic_DNA"/>
</dbReference>
<reference evidence="9 10" key="1">
    <citation type="submission" date="2024-06" db="EMBL/GenBank/DDBJ databases">
        <title>Sorghum-associated microbial communities from plants grown in Nebraska, USA.</title>
        <authorList>
            <person name="Schachtman D."/>
        </authorList>
    </citation>
    <scope>NUCLEOTIDE SEQUENCE [LARGE SCALE GENOMIC DNA]</scope>
    <source>
        <strain evidence="9 10">2814</strain>
    </source>
</reference>
<dbReference type="Proteomes" id="UP001549313">
    <property type="component" value="Unassembled WGS sequence"/>
</dbReference>
<dbReference type="InterPro" id="IPR037066">
    <property type="entry name" value="Plug_dom_sf"/>
</dbReference>
<sequence>MRILLLTSVGAVAVLTASGSVLAQTAPSPSAGEIPTVVIEGEGQAARNYRMGDAQDSGTSTFKRDSVEARAPGSGDVNEILKALPTVQFTSTQGRATRAELQDLRPENISISGGSIYENLFVLDGVGVNSRLDVSGTNLAAFDDVGNGSAQTVWMDASLIGEVAVRDSNISAEYGQFTGGVVQIATRAPSRTYGGEVYYGQTSTEMASFRVSDRARAALSVLPAKPDYDKRRYGFSVDLPVSERLRMLAAYNRSEARVTNYPSTNYVALGNLSQRSVSDNFLLKGEYDLASDLLLTGQVNYSPYESEFHPINSRDNLLESHGGGLTAKLGLEGRRGLANWTLDLTHAWSDNDRDGPAGTIQIPTTATGFENCSLGASCVLGSVGPLTQQQSDTGLKGRWEQQWGTGQLRAGFDYAHIEGQKRRDETVYAYLGGVAGLNTACAKDEGMSCIPGVYAAARRNGYAAFDAKASIDNFGLWAEYNFDWAGFMIRTGARYDYESFLGNHNIAPRLSVSRDLPWAGINLTVGANRYYGRSFLGYALREGAGVTRGYMRTPAVVNGQRVWSDNWTLTNHTDTSRWSNIGLDTPYSDEFTIAVNGPVAWLGGEYRIKGIIRESRDQFASSAAETSFYDTETGTTARRTTRTITNDGERSYEGLSLEYVRDFGRNHTLSFSTNLSHTDATNISYFDMADETEFEGELVYYQGKVVPKLQALADNQLEDYANPFIINADWAARWFDGRLRTNVNARWRDSFTRVADTLVNITVDGVRYDVFDKVEFDSSVDVNLSATIDLVKTQYGSALLDLRVNNLFNTVLDQDYTSGSQPYQLGRNVWLSLKYRY</sequence>
<accession>A0ABV2RF09</accession>
<name>A0ABV2RF09_9CAUL</name>
<evidence type="ECO:0000313" key="10">
    <source>
        <dbReference type="Proteomes" id="UP001549313"/>
    </source>
</evidence>
<evidence type="ECO:0000256" key="1">
    <source>
        <dbReference type="ARBA" id="ARBA00004571"/>
    </source>
</evidence>
<dbReference type="PROSITE" id="PS52016">
    <property type="entry name" value="TONB_DEPENDENT_REC_3"/>
    <property type="match status" value="1"/>
</dbReference>
<dbReference type="Gene3D" id="2.40.170.20">
    <property type="entry name" value="TonB-dependent receptor, beta-barrel domain"/>
    <property type="match status" value="1"/>
</dbReference>
<dbReference type="Gene3D" id="2.170.130.10">
    <property type="entry name" value="TonB-dependent receptor, plug domain"/>
    <property type="match status" value="1"/>
</dbReference>
<dbReference type="InterPro" id="IPR036942">
    <property type="entry name" value="Beta-barrel_TonB_sf"/>
</dbReference>
<organism evidence="9 10">
    <name type="scientific">Brevundimonas faecalis</name>
    <dbReference type="NCBI Taxonomy" id="947378"/>
    <lineage>
        <taxon>Bacteria</taxon>
        <taxon>Pseudomonadati</taxon>
        <taxon>Pseudomonadota</taxon>
        <taxon>Alphaproteobacteria</taxon>
        <taxon>Caulobacterales</taxon>
        <taxon>Caulobacteraceae</taxon>
        <taxon>Brevundimonas</taxon>
    </lineage>
</organism>
<keyword evidence="8" id="KW-0732">Signal</keyword>
<evidence type="ECO:0000256" key="8">
    <source>
        <dbReference type="SAM" id="SignalP"/>
    </source>
</evidence>
<evidence type="ECO:0000256" key="6">
    <source>
        <dbReference type="ARBA" id="ARBA00023237"/>
    </source>
</evidence>
<dbReference type="InterPro" id="IPR039426">
    <property type="entry name" value="TonB-dep_rcpt-like"/>
</dbReference>
<evidence type="ECO:0000256" key="5">
    <source>
        <dbReference type="ARBA" id="ARBA00023136"/>
    </source>
</evidence>
<evidence type="ECO:0000256" key="3">
    <source>
        <dbReference type="ARBA" id="ARBA00022452"/>
    </source>
</evidence>
<protein>
    <recommendedName>
        <fullName evidence="11">TonB-dependent receptor</fullName>
    </recommendedName>
</protein>
<keyword evidence="3 7" id="KW-1134">Transmembrane beta strand</keyword>
<comment type="similarity">
    <text evidence="7">Belongs to the TonB-dependent receptor family.</text>
</comment>
<comment type="subcellular location">
    <subcellularLocation>
        <location evidence="1 7">Cell outer membrane</location>
        <topology evidence="1 7">Multi-pass membrane protein</topology>
    </subcellularLocation>
</comment>
<gene>
    <name evidence="9" type="ORF">ABIE19_003128</name>
</gene>
<keyword evidence="4 7" id="KW-0812">Transmembrane</keyword>
<comment type="caution">
    <text evidence="9">The sequence shown here is derived from an EMBL/GenBank/DDBJ whole genome shotgun (WGS) entry which is preliminary data.</text>
</comment>
<keyword evidence="5 7" id="KW-0472">Membrane</keyword>
<proteinExistence type="inferred from homology"/>
<evidence type="ECO:0008006" key="11">
    <source>
        <dbReference type="Google" id="ProtNLM"/>
    </source>
</evidence>
<dbReference type="RefSeq" id="WP_354090141.1">
    <property type="nucleotide sequence ID" value="NZ_JBEPTF010000005.1"/>
</dbReference>
<dbReference type="SUPFAM" id="SSF56935">
    <property type="entry name" value="Porins"/>
    <property type="match status" value="1"/>
</dbReference>
<keyword evidence="2 7" id="KW-0813">Transport</keyword>
<evidence type="ECO:0000256" key="2">
    <source>
        <dbReference type="ARBA" id="ARBA00022448"/>
    </source>
</evidence>
<keyword evidence="10" id="KW-1185">Reference proteome</keyword>
<evidence type="ECO:0000256" key="4">
    <source>
        <dbReference type="ARBA" id="ARBA00022692"/>
    </source>
</evidence>
<evidence type="ECO:0000313" key="9">
    <source>
        <dbReference type="EMBL" id="MET4685177.1"/>
    </source>
</evidence>
<feature type="chain" id="PRO_5046003859" description="TonB-dependent receptor" evidence="8">
    <location>
        <begin position="24"/>
        <end position="837"/>
    </location>
</feature>
<feature type="signal peptide" evidence="8">
    <location>
        <begin position="1"/>
        <end position="23"/>
    </location>
</feature>
<keyword evidence="6 7" id="KW-0998">Cell outer membrane</keyword>
<evidence type="ECO:0000256" key="7">
    <source>
        <dbReference type="PROSITE-ProRule" id="PRU01360"/>
    </source>
</evidence>